<proteinExistence type="predicted"/>
<dbReference type="AlphaFoldDB" id="A0A382T5Y6"/>
<name>A0A382T5Y6_9ZZZZ</name>
<gene>
    <name evidence="1" type="ORF">METZ01_LOCUS370257</name>
</gene>
<organism evidence="1">
    <name type="scientific">marine metagenome</name>
    <dbReference type="NCBI Taxonomy" id="408172"/>
    <lineage>
        <taxon>unclassified sequences</taxon>
        <taxon>metagenomes</taxon>
        <taxon>ecological metagenomes</taxon>
    </lineage>
</organism>
<sequence>MSIYPIINTLVSPQQNNIVLVEGVGFEPTKAEPTDLQSAPVDRLGTPPKIQAGHSRIITNYCQYAHYQ</sequence>
<accession>A0A382T5Y6</accession>
<dbReference type="EMBL" id="UINC01134086">
    <property type="protein sequence ID" value="SVD17403.1"/>
    <property type="molecule type" value="Genomic_DNA"/>
</dbReference>
<reference evidence="1" key="1">
    <citation type="submission" date="2018-05" db="EMBL/GenBank/DDBJ databases">
        <authorList>
            <person name="Lanie J.A."/>
            <person name="Ng W.-L."/>
            <person name="Kazmierczak K.M."/>
            <person name="Andrzejewski T.M."/>
            <person name="Davidsen T.M."/>
            <person name="Wayne K.J."/>
            <person name="Tettelin H."/>
            <person name="Glass J.I."/>
            <person name="Rusch D."/>
            <person name="Podicherti R."/>
            <person name="Tsui H.-C.T."/>
            <person name="Winkler M.E."/>
        </authorList>
    </citation>
    <scope>NUCLEOTIDE SEQUENCE</scope>
</reference>
<evidence type="ECO:0000313" key="1">
    <source>
        <dbReference type="EMBL" id="SVD17403.1"/>
    </source>
</evidence>
<dbReference type="AntiFam" id="ANF00020">
    <property type="entry name" value="tRNA translation"/>
</dbReference>
<protein>
    <submittedName>
        <fullName evidence="1">Uncharacterized protein</fullName>
    </submittedName>
</protein>